<dbReference type="SUPFAM" id="SSF56112">
    <property type="entry name" value="Protein kinase-like (PK-like)"/>
    <property type="match status" value="1"/>
</dbReference>
<dbReference type="EMBL" id="DUZY01000003">
    <property type="protein sequence ID" value="DAD32299.1"/>
    <property type="molecule type" value="Genomic_DNA"/>
</dbReference>
<accession>A0A822YLX4</accession>
<keyword evidence="1" id="KW-0547">Nucleotide-binding</keyword>
<evidence type="ECO:0000313" key="4">
    <source>
        <dbReference type="EMBL" id="DAD32299.1"/>
    </source>
</evidence>
<dbReference type="PROSITE" id="PS50011">
    <property type="entry name" value="PROTEIN_KINASE_DOM"/>
    <property type="match status" value="1"/>
</dbReference>
<gene>
    <name evidence="4" type="ORF">HUJ06_011150</name>
</gene>
<dbReference type="AlphaFoldDB" id="A0A822YLX4"/>
<dbReference type="PANTHER" id="PTHR27007">
    <property type="match status" value="1"/>
</dbReference>
<name>A0A822YLX4_NELNU</name>
<organism evidence="4 5">
    <name type="scientific">Nelumbo nucifera</name>
    <name type="common">Sacred lotus</name>
    <dbReference type="NCBI Taxonomy" id="4432"/>
    <lineage>
        <taxon>Eukaryota</taxon>
        <taxon>Viridiplantae</taxon>
        <taxon>Streptophyta</taxon>
        <taxon>Embryophyta</taxon>
        <taxon>Tracheophyta</taxon>
        <taxon>Spermatophyta</taxon>
        <taxon>Magnoliopsida</taxon>
        <taxon>Proteales</taxon>
        <taxon>Nelumbonaceae</taxon>
        <taxon>Nelumbo</taxon>
    </lineage>
</organism>
<dbReference type="GO" id="GO:0051707">
    <property type="term" value="P:response to other organism"/>
    <property type="evidence" value="ECO:0007669"/>
    <property type="project" value="UniProtKB-ARBA"/>
</dbReference>
<dbReference type="InterPro" id="IPR000719">
    <property type="entry name" value="Prot_kinase_dom"/>
</dbReference>
<dbReference type="GO" id="GO:0005524">
    <property type="term" value="F:ATP binding"/>
    <property type="evidence" value="ECO:0007669"/>
    <property type="project" value="UniProtKB-KW"/>
</dbReference>
<evidence type="ECO:0000259" key="3">
    <source>
        <dbReference type="PROSITE" id="PS50011"/>
    </source>
</evidence>
<dbReference type="InterPro" id="IPR011009">
    <property type="entry name" value="Kinase-like_dom_sf"/>
</dbReference>
<feature type="domain" description="Protein kinase" evidence="3">
    <location>
        <begin position="1"/>
        <end position="52"/>
    </location>
</feature>
<keyword evidence="2" id="KW-0067">ATP-binding</keyword>
<keyword evidence="5" id="KW-1185">Reference proteome</keyword>
<proteinExistence type="predicted"/>
<dbReference type="Proteomes" id="UP000607653">
    <property type="component" value="Unassembled WGS sequence"/>
</dbReference>
<reference evidence="4 5" key="1">
    <citation type="journal article" date="2020" name="Mol. Biol. Evol.">
        <title>Distinct Expression and Methylation Patterns for Genes with Different Fates following a Single Whole-Genome Duplication in Flowering Plants.</title>
        <authorList>
            <person name="Shi T."/>
            <person name="Rahmani R.S."/>
            <person name="Gugger P.F."/>
            <person name="Wang M."/>
            <person name="Li H."/>
            <person name="Zhang Y."/>
            <person name="Li Z."/>
            <person name="Wang Q."/>
            <person name="Van de Peer Y."/>
            <person name="Marchal K."/>
            <person name="Chen J."/>
        </authorList>
    </citation>
    <scope>NUCLEOTIDE SEQUENCE [LARGE SCALE GENOMIC DNA]</scope>
    <source>
        <tissue evidence="4">Leaf</tissue>
    </source>
</reference>
<dbReference type="Gene3D" id="1.10.510.10">
    <property type="entry name" value="Transferase(Phosphotransferase) domain 1"/>
    <property type="match status" value="1"/>
</dbReference>
<evidence type="ECO:0000256" key="2">
    <source>
        <dbReference type="ARBA" id="ARBA00022840"/>
    </source>
</evidence>
<dbReference type="InterPro" id="IPR001245">
    <property type="entry name" value="Ser-Thr/Tyr_kinase_cat_dom"/>
</dbReference>
<dbReference type="Pfam" id="PF07714">
    <property type="entry name" value="PK_Tyr_Ser-Thr"/>
    <property type="match status" value="1"/>
</dbReference>
<comment type="caution">
    <text evidence="4">The sequence shown here is derived from an EMBL/GenBank/DDBJ whole genome shotgun (WGS) entry which is preliminary data.</text>
</comment>
<sequence>MGWLHHRNLVQLLGYFQHKGELLLVYDYIPNGSLDNLLFNQPETTLNWGQRF</sequence>
<dbReference type="InterPro" id="IPR050528">
    <property type="entry name" value="L-type_Lectin-RKs"/>
</dbReference>
<protein>
    <recommendedName>
        <fullName evidence="3">Protein kinase domain-containing protein</fullName>
    </recommendedName>
</protein>
<evidence type="ECO:0000256" key="1">
    <source>
        <dbReference type="ARBA" id="ARBA00022741"/>
    </source>
</evidence>
<evidence type="ECO:0000313" key="5">
    <source>
        <dbReference type="Proteomes" id="UP000607653"/>
    </source>
</evidence>
<dbReference type="GO" id="GO:0004672">
    <property type="term" value="F:protein kinase activity"/>
    <property type="evidence" value="ECO:0007669"/>
    <property type="project" value="InterPro"/>
</dbReference>